<evidence type="ECO:0000256" key="4">
    <source>
        <dbReference type="ARBA" id="ARBA00023004"/>
    </source>
</evidence>
<dbReference type="PANTHER" id="PTHR10209">
    <property type="entry name" value="OXIDOREDUCTASE, 2OG-FE II OXYGENASE FAMILY PROTEIN"/>
    <property type="match status" value="1"/>
</dbReference>
<dbReference type="GO" id="GO:0016491">
    <property type="term" value="F:oxidoreductase activity"/>
    <property type="evidence" value="ECO:0007669"/>
    <property type="project" value="UniProtKB-KW"/>
</dbReference>
<evidence type="ECO:0000256" key="3">
    <source>
        <dbReference type="ARBA" id="ARBA00023002"/>
    </source>
</evidence>
<evidence type="ECO:0000259" key="7">
    <source>
        <dbReference type="PROSITE" id="PS51471"/>
    </source>
</evidence>
<dbReference type="InterPro" id="IPR026992">
    <property type="entry name" value="DIOX_N"/>
</dbReference>
<comment type="caution">
    <text evidence="8">The sequence shown here is derived from an EMBL/GenBank/DDBJ whole genome shotgun (WGS) entry which is preliminary data.</text>
</comment>
<keyword evidence="2 5" id="KW-0479">Metal-binding</keyword>
<evidence type="ECO:0000256" key="6">
    <source>
        <dbReference type="SAM" id="MobiDB-lite"/>
    </source>
</evidence>
<evidence type="ECO:0000313" key="8">
    <source>
        <dbReference type="EMBL" id="TQB70581.1"/>
    </source>
</evidence>
<keyword evidence="3 5" id="KW-0560">Oxidoreductase</keyword>
<keyword evidence="4 5" id="KW-0408">Iron</keyword>
<dbReference type="Pfam" id="PF03171">
    <property type="entry name" value="2OG-FeII_Oxy"/>
    <property type="match status" value="1"/>
</dbReference>
<dbReference type="InterPro" id="IPR005123">
    <property type="entry name" value="Oxoglu/Fe-dep_dioxygenase_dom"/>
</dbReference>
<evidence type="ECO:0000256" key="2">
    <source>
        <dbReference type="ARBA" id="ARBA00022723"/>
    </source>
</evidence>
<gene>
    <name evidence="8" type="ORF">MPDQ_000300</name>
</gene>
<evidence type="ECO:0000313" key="9">
    <source>
        <dbReference type="Proteomes" id="UP000319663"/>
    </source>
</evidence>
<dbReference type="EMBL" id="VIFY01000102">
    <property type="protein sequence ID" value="TQB70581.1"/>
    <property type="molecule type" value="Genomic_DNA"/>
</dbReference>
<dbReference type="InterPro" id="IPR027443">
    <property type="entry name" value="IPNS-like_sf"/>
</dbReference>
<dbReference type="STRING" id="5098.A0A507QSD6"/>
<sequence>MSSTETQTQTYTHIELRSAQGPTFRQVSTAPPRPATEDEIPVIDLGPINGNLEARKGLAAKIRAAAENTGFFYIKNHGISEELIQDALSQAKRFFDQPASQKEKLSSQKYDHTVGYSGVGWAQANRTESKGRGNPEMTGSDTSYYALHDSIWENVSHLQGFRDVTIAFWQRRLELARKLVQIFALALDLPETYFDDITTHPGADGLYIHYPGTPDADKVTDFDVGIGSHTDIQCFTLLWQDMSGGLQVLSASGEWLNAHPIPGTIVVNIADFLSRLSNNRFKSTVHRVYNRQKTSRYSMPFFFGFNPDSTCAVVPTCVDDEHPPLYDPISCGKWHRTRLAMSRDPKVVMR</sequence>
<evidence type="ECO:0000256" key="1">
    <source>
        <dbReference type="ARBA" id="ARBA00008056"/>
    </source>
</evidence>
<feature type="domain" description="Fe2OG dioxygenase" evidence="7">
    <location>
        <begin position="199"/>
        <end position="305"/>
    </location>
</feature>
<dbReference type="InterPro" id="IPR044861">
    <property type="entry name" value="IPNS-like_FE2OG_OXY"/>
</dbReference>
<keyword evidence="9" id="KW-1185">Reference proteome</keyword>
<reference evidence="8 9" key="1">
    <citation type="submission" date="2019-06" db="EMBL/GenBank/DDBJ databases">
        <title>Wine fermentation using esterase from Monascus purpureus.</title>
        <authorList>
            <person name="Geng C."/>
            <person name="Zhang Y."/>
        </authorList>
    </citation>
    <scope>NUCLEOTIDE SEQUENCE [LARGE SCALE GENOMIC DNA]</scope>
    <source>
        <strain evidence="8">HQ1</strain>
    </source>
</reference>
<dbReference type="Proteomes" id="UP000319663">
    <property type="component" value="Unassembled WGS sequence"/>
</dbReference>
<dbReference type="PRINTS" id="PR00682">
    <property type="entry name" value="IPNSYNTHASE"/>
</dbReference>
<comment type="similarity">
    <text evidence="1 5">Belongs to the iron/ascorbate-dependent oxidoreductase family.</text>
</comment>
<evidence type="ECO:0000256" key="5">
    <source>
        <dbReference type="RuleBase" id="RU003682"/>
    </source>
</evidence>
<feature type="compositionally biased region" description="Polar residues" evidence="6">
    <location>
        <begin position="20"/>
        <end position="29"/>
    </location>
</feature>
<name>A0A507QSD6_MONPU</name>
<dbReference type="Gene3D" id="2.60.120.330">
    <property type="entry name" value="B-lactam Antibiotic, Isopenicillin N Synthase, Chain"/>
    <property type="match status" value="1"/>
</dbReference>
<dbReference type="PROSITE" id="PS51471">
    <property type="entry name" value="FE2OG_OXY"/>
    <property type="match status" value="1"/>
</dbReference>
<accession>A0A507QSD6</accession>
<dbReference type="PANTHER" id="PTHR10209:SF881">
    <property type="entry name" value="FI07970P-RELATED"/>
    <property type="match status" value="1"/>
</dbReference>
<protein>
    <recommendedName>
        <fullName evidence="7">Fe2OG dioxygenase domain-containing protein</fullName>
    </recommendedName>
</protein>
<dbReference type="GO" id="GO:0046872">
    <property type="term" value="F:metal ion binding"/>
    <property type="evidence" value="ECO:0007669"/>
    <property type="project" value="UniProtKB-KW"/>
</dbReference>
<feature type="region of interest" description="Disordered" evidence="6">
    <location>
        <begin position="18"/>
        <end position="41"/>
    </location>
</feature>
<dbReference type="SUPFAM" id="SSF51197">
    <property type="entry name" value="Clavaminate synthase-like"/>
    <property type="match status" value="1"/>
</dbReference>
<organism evidence="8 9">
    <name type="scientific">Monascus purpureus</name>
    <name type="common">Red mold</name>
    <name type="synonym">Monascus anka</name>
    <dbReference type="NCBI Taxonomy" id="5098"/>
    <lineage>
        <taxon>Eukaryota</taxon>
        <taxon>Fungi</taxon>
        <taxon>Dikarya</taxon>
        <taxon>Ascomycota</taxon>
        <taxon>Pezizomycotina</taxon>
        <taxon>Eurotiomycetes</taxon>
        <taxon>Eurotiomycetidae</taxon>
        <taxon>Eurotiales</taxon>
        <taxon>Aspergillaceae</taxon>
        <taxon>Monascus</taxon>
    </lineage>
</organism>
<dbReference type="AlphaFoldDB" id="A0A507QSD6"/>
<dbReference type="Pfam" id="PF14226">
    <property type="entry name" value="DIOX_N"/>
    <property type="match status" value="1"/>
</dbReference>
<dbReference type="GO" id="GO:0044283">
    <property type="term" value="P:small molecule biosynthetic process"/>
    <property type="evidence" value="ECO:0007669"/>
    <property type="project" value="UniProtKB-ARBA"/>
</dbReference>
<proteinExistence type="inferred from homology"/>